<gene>
    <name evidence="1" type="ORF">ACFQKD_02730</name>
</gene>
<comment type="caution">
    <text evidence="1">The sequence shown here is derived from an EMBL/GenBank/DDBJ whole genome shotgun (WGS) entry which is preliminary data.</text>
</comment>
<dbReference type="Proteomes" id="UP001596388">
    <property type="component" value="Unassembled WGS sequence"/>
</dbReference>
<dbReference type="AlphaFoldDB" id="A0ABD5WY95"/>
<organism evidence="1 2">
    <name type="scientific">Halobaculum marinum</name>
    <dbReference type="NCBI Taxonomy" id="3031996"/>
    <lineage>
        <taxon>Archaea</taxon>
        <taxon>Methanobacteriati</taxon>
        <taxon>Methanobacteriota</taxon>
        <taxon>Stenosarchaea group</taxon>
        <taxon>Halobacteria</taxon>
        <taxon>Halobacteriales</taxon>
        <taxon>Haloferacaceae</taxon>
        <taxon>Halobaculum</taxon>
    </lineage>
</organism>
<protein>
    <submittedName>
        <fullName evidence="1">Uncharacterized protein</fullName>
    </submittedName>
</protein>
<dbReference type="EMBL" id="JBHTAG010000002">
    <property type="protein sequence ID" value="MFC7096207.1"/>
    <property type="molecule type" value="Genomic_DNA"/>
</dbReference>
<sequence>MITNREISSPALVDEALDEVVESARENGIPAAELARVFDERAAELRRNGDSTDLASESQR</sequence>
<name>A0ABD5WY95_9EURY</name>
<accession>A0ABD5WY95</accession>
<evidence type="ECO:0000313" key="2">
    <source>
        <dbReference type="Proteomes" id="UP001596388"/>
    </source>
</evidence>
<keyword evidence="2" id="KW-1185">Reference proteome</keyword>
<evidence type="ECO:0000313" key="1">
    <source>
        <dbReference type="EMBL" id="MFC7096207.1"/>
    </source>
</evidence>
<reference evidence="1 2" key="1">
    <citation type="journal article" date="2019" name="Int. J. Syst. Evol. Microbiol.">
        <title>The Global Catalogue of Microorganisms (GCM) 10K type strain sequencing project: providing services to taxonomists for standard genome sequencing and annotation.</title>
        <authorList>
            <consortium name="The Broad Institute Genomics Platform"/>
            <consortium name="The Broad Institute Genome Sequencing Center for Infectious Disease"/>
            <person name="Wu L."/>
            <person name="Ma J."/>
        </authorList>
    </citation>
    <scope>NUCLEOTIDE SEQUENCE [LARGE SCALE GENOMIC DNA]</scope>
    <source>
        <strain evidence="1 2">DT55</strain>
    </source>
</reference>
<proteinExistence type="predicted"/>
<dbReference type="GeneID" id="79269907"/>
<dbReference type="RefSeq" id="WP_276239313.1">
    <property type="nucleotide sequence ID" value="NZ_CP119989.1"/>
</dbReference>